<evidence type="ECO:0000256" key="5">
    <source>
        <dbReference type="ARBA" id="ARBA00022777"/>
    </source>
</evidence>
<evidence type="ECO:0000259" key="8">
    <source>
        <dbReference type="PROSITE" id="PS50112"/>
    </source>
</evidence>
<evidence type="ECO:0000256" key="1">
    <source>
        <dbReference type="ARBA" id="ARBA00000085"/>
    </source>
</evidence>
<comment type="catalytic activity">
    <reaction evidence="1">
        <text>ATP + protein L-histidine = ADP + protein N-phospho-L-histidine.</text>
        <dbReference type="EC" id="2.7.13.3"/>
    </reaction>
</comment>
<feature type="domain" description="Histidine kinase" evidence="7">
    <location>
        <begin position="156"/>
        <end position="372"/>
    </location>
</feature>
<dbReference type="InterPro" id="IPR036097">
    <property type="entry name" value="HisK_dim/P_sf"/>
</dbReference>
<keyword evidence="4" id="KW-0808">Transferase</keyword>
<keyword evidence="3" id="KW-0597">Phosphoprotein</keyword>
<sequence length="378" mass="41841">MLRLSVSLLKATLESAADGILAVDLERRIVLFNRRFTEIFLLTDEALARRDDAYALDCVRDLMRDPDAFRSRIEEIYRHPDASSFDVFELKDGRLIECYSLPQHLAGVVVGRVWSHRDVTARVRAVQQRDQLLQEERRARADAEEALRLRDEFVAIASHELRTPLTSLQLVMQGLERRLAPGLDIEQARAAVARCNRQIRRLADLVDALLDVSRIQAGKLELQPSEVDLGAVVRDAAAQLADQLAQAGSELIVHAEGPVVGRWDSDRLEQVVTNLLTNAIKFGGGRPIEIVIASDGRTARLSMTDHGIGIDRGAQSKLFERFKRGVSAKHYGGLGLGLYIARVFVEAHGGRVHVKSELGQGSTFTVELPLSQAAPPPS</sequence>
<gene>
    <name evidence="9" type="ORF">BE21_44245</name>
</gene>
<comment type="caution">
    <text evidence="9">The sequence shown here is derived from an EMBL/GenBank/DDBJ whole genome shotgun (WGS) entry which is preliminary data.</text>
</comment>
<dbReference type="FunFam" id="3.30.565.10:FF:000006">
    <property type="entry name" value="Sensor histidine kinase WalK"/>
    <property type="match status" value="1"/>
</dbReference>
<dbReference type="PROSITE" id="PS50112">
    <property type="entry name" value="PAS"/>
    <property type="match status" value="1"/>
</dbReference>
<dbReference type="Pfam" id="PF12860">
    <property type="entry name" value="PAS_7"/>
    <property type="match status" value="1"/>
</dbReference>
<dbReference type="AlphaFoldDB" id="A0A150TK63"/>
<evidence type="ECO:0000256" key="3">
    <source>
        <dbReference type="ARBA" id="ARBA00022553"/>
    </source>
</evidence>
<dbReference type="InterPro" id="IPR003661">
    <property type="entry name" value="HisK_dim/P_dom"/>
</dbReference>
<name>A0A150TK63_SORCE</name>
<dbReference type="PANTHER" id="PTHR43711">
    <property type="entry name" value="TWO-COMPONENT HISTIDINE KINASE"/>
    <property type="match status" value="1"/>
</dbReference>
<dbReference type="Gene3D" id="3.30.450.20">
    <property type="entry name" value="PAS domain"/>
    <property type="match status" value="1"/>
</dbReference>
<dbReference type="InterPro" id="IPR004358">
    <property type="entry name" value="Sig_transdc_His_kin-like_C"/>
</dbReference>
<reference evidence="9 10" key="1">
    <citation type="submission" date="2014-02" db="EMBL/GenBank/DDBJ databases">
        <title>The small core and large imbalanced accessory genome model reveals a collaborative survival strategy of Sorangium cellulosum strains in nature.</title>
        <authorList>
            <person name="Han K."/>
            <person name="Peng R."/>
            <person name="Blom J."/>
            <person name="Li Y.-Z."/>
        </authorList>
    </citation>
    <scope>NUCLEOTIDE SEQUENCE [LARGE SCALE GENOMIC DNA]</scope>
    <source>
        <strain evidence="9 10">So0007-03</strain>
    </source>
</reference>
<dbReference type="GO" id="GO:0000155">
    <property type="term" value="F:phosphorelay sensor kinase activity"/>
    <property type="evidence" value="ECO:0007669"/>
    <property type="project" value="InterPro"/>
</dbReference>
<dbReference type="Gene3D" id="1.10.287.130">
    <property type="match status" value="1"/>
</dbReference>
<feature type="domain" description="PAS" evidence="8">
    <location>
        <begin position="5"/>
        <end position="67"/>
    </location>
</feature>
<evidence type="ECO:0000313" key="10">
    <source>
        <dbReference type="Proteomes" id="UP000075502"/>
    </source>
</evidence>
<keyword evidence="5" id="KW-0418">Kinase</keyword>
<dbReference type="SMART" id="SM00388">
    <property type="entry name" value="HisKA"/>
    <property type="match status" value="1"/>
</dbReference>
<keyword evidence="6" id="KW-0902">Two-component regulatory system</keyword>
<dbReference type="SUPFAM" id="SSF47384">
    <property type="entry name" value="Homodimeric domain of signal transducing histidine kinase"/>
    <property type="match status" value="1"/>
</dbReference>
<dbReference type="Proteomes" id="UP000075502">
    <property type="component" value="Unassembled WGS sequence"/>
</dbReference>
<evidence type="ECO:0000259" key="7">
    <source>
        <dbReference type="PROSITE" id="PS50109"/>
    </source>
</evidence>
<dbReference type="PRINTS" id="PR00344">
    <property type="entry name" value="BCTRLSENSOR"/>
</dbReference>
<dbReference type="CDD" id="cd00075">
    <property type="entry name" value="HATPase"/>
    <property type="match status" value="1"/>
</dbReference>
<dbReference type="InterPro" id="IPR035965">
    <property type="entry name" value="PAS-like_dom_sf"/>
</dbReference>
<dbReference type="InterPro" id="IPR005467">
    <property type="entry name" value="His_kinase_dom"/>
</dbReference>
<dbReference type="InterPro" id="IPR036890">
    <property type="entry name" value="HATPase_C_sf"/>
</dbReference>
<dbReference type="InterPro" id="IPR003594">
    <property type="entry name" value="HATPase_dom"/>
</dbReference>
<evidence type="ECO:0000256" key="4">
    <source>
        <dbReference type="ARBA" id="ARBA00022679"/>
    </source>
</evidence>
<dbReference type="Pfam" id="PF02518">
    <property type="entry name" value="HATPase_c"/>
    <property type="match status" value="1"/>
</dbReference>
<evidence type="ECO:0000256" key="6">
    <source>
        <dbReference type="ARBA" id="ARBA00023012"/>
    </source>
</evidence>
<evidence type="ECO:0000256" key="2">
    <source>
        <dbReference type="ARBA" id="ARBA00012438"/>
    </source>
</evidence>
<protein>
    <recommendedName>
        <fullName evidence="2">histidine kinase</fullName>
        <ecNumber evidence="2">2.7.13.3</ecNumber>
    </recommendedName>
</protein>
<dbReference type="InterPro" id="IPR000014">
    <property type="entry name" value="PAS"/>
</dbReference>
<evidence type="ECO:0000313" key="9">
    <source>
        <dbReference type="EMBL" id="KYG04868.1"/>
    </source>
</evidence>
<dbReference type="CDD" id="cd00082">
    <property type="entry name" value="HisKA"/>
    <property type="match status" value="1"/>
</dbReference>
<dbReference type="Pfam" id="PF00512">
    <property type="entry name" value="HisKA"/>
    <property type="match status" value="1"/>
</dbReference>
<dbReference type="SUPFAM" id="SSF55785">
    <property type="entry name" value="PYP-like sensor domain (PAS domain)"/>
    <property type="match status" value="1"/>
</dbReference>
<proteinExistence type="predicted"/>
<dbReference type="PANTHER" id="PTHR43711:SF1">
    <property type="entry name" value="HISTIDINE KINASE 1"/>
    <property type="match status" value="1"/>
</dbReference>
<dbReference type="InterPro" id="IPR050736">
    <property type="entry name" value="Sensor_HK_Regulatory"/>
</dbReference>
<dbReference type="NCBIfam" id="TIGR00229">
    <property type="entry name" value="sensory_box"/>
    <property type="match status" value="1"/>
</dbReference>
<dbReference type="EMBL" id="JEME01002244">
    <property type="protein sequence ID" value="KYG04868.1"/>
    <property type="molecule type" value="Genomic_DNA"/>
</dbReference>
<organism evidence="9 10">
    <name type="scientific">Sorangium cellulosum</name>
    <name type="common">Polyangium cellulosum</name>
    <dbReference type="NCBI Taxonomy" id="56"/>
    <lineage>
        <taxon>Bacteria</taxon>
        <taxon>Pseudomonadati</taxon>
        <taxon>Myxococcota</taxon>
        <taxon>Polyangia</taxon>
        <taxon>Polyangiales</taxon>
        <taxon>Polyangiaceae</taxon>
        <taxon>Sorangium</taxon>
    </lineage>
</organism>
<dbReference type="PROSITE" id="PS50109">
    <property type="entry name" value="HIS_KIN"/>
    <property type="match status" value="1"/>
</dbReference>
<dbReference type="SUPFAM" id="SSF55874">
    <property type="entry name" value="ATPase domain of HSP90 chaperone/DNA topoisomerase II/histidine kinase"/>
    <property type="match status" value="1"/>
</dbReference>
<accession>A0A150TK63</accession>
<dbReference type="Gene3D" id="3.30.565.10">
    <property type="entry name" value="Histidine kinase-like ATPase, C-terminal domain"/>
    <property type="match status" value="1"/>
</dbReference>
<dbReference type="SMART" id="SM00387">
    <property type="entry name" value="HATPase_c"/>
    <property type="match status" value="1"/>
</dbReference>
<dbReference type="EC" id="2.7.13.3" evidence="2"/>